<dbReference type="InterPro" id="IPR002818">
    <property type="entry name" value="DJ-1/PfpI"/>
</dbReference>
<dbReference type="InterPro" id="IPR029062">
    <property type="entry name" value="Class_I_gatase-like"/>
</dbReference>
<dbReference type="InterPro" id="IPR050325">
    <property type="entry name" value="Prot/Nucl_acid_deglycase"/>
</dbReference>
<dbReference type="Gene3D" id="3.40.50.880">
    <property type="match status" value="1"/>
</dbReference>
<proteinExistence type="predicted"/>
<dbReference type="Pfam" id="PF01965">
    <property type="entry name" value="DJ-1_PfpI"/>
    <property type="match status" value="1"/>
</dbReference>
<gene>
    <name evidence="2" type="ORF">IAC42_01940</name>
</gene>
<dbReference type="InterPro" id="IPR006287">
    <property type="entry name" value="DJ-1"/>
</dbReference>
<accession>A0A9D9E9L4</accession>
<evidence type="ECO:0000313" key="2">
    <source>
        <dbReference type="EMBL" id="MBO8442511.1"/>
    </source>
</evidence>
<name>A0A9D9E9L4_9SPIR</name>
<dbReference type="GO" id="GO:0005737">
    <property type="term" value="C:cytoplasm"/>
    <property type="evidence" value="ECO:0007669"/>
    <property type="project" value="TreeGrafter"/>
</dbReference>
<dbReference type="NCBIfam" id="TIGR01383">
    <property type="entry name" value="not_thiJ"/>
    <property type="match status" value="1"/>
</dbReference>
<dbReference type="SUPFAM" id="SSF52317">
    <property type="entry name" value="Class I glutamine amidotransferase-like"/>
    <property type="match status" value="1"/>
</dbReference>
<dbReference type="Proteomes" id="UP000823633">
    <property type="component" value="Unassembled WGS sequence"/>
</dbReference>
<dbReference type="PANTHER" id="PTHR48094:SF12">
    <property type="entry name" value="PARKINSON DISEASE PROTEIN 7 HOMOLOG"/>
    <property type="match status" value="1"/>
</dbReference>
<dbReference type="CDD" id="cd03135">
    <property type="entry name" value="GATase1_DJ-1"/>
    <property type="match status" value="1"/>
</dbReference>
<reference evidence="2" key="1">
    <citation type="submission" date="2020-10" db="EMBL/GenBank/DDBJ databases">
        <authorList>
            <person name="Gilroy R."/>
        </authorList>
    </citation>
    <scope>NUCLEOTIDE SEQUENCE</scope>
    <source>
        <strain evidence="2">11167</strain>
    </source>
</reference>
<protein>
    <submittedName>
        <fullName evidence="2">DJ-1/PfpI family protein</fullName>
    </submittedName>
</protein>
<reference evidence="2" key="2">
    <citation type="journal article" date="2021" name="PeerJ">
        <title>Extensive microbial diversity within the chicken gut microbiome revealed by metagenomics and culture.</title>
        <authorList>
            <person name="Gilroy R."/>
            <person name="Ravi A."/>
            <person name="Getino M."/>
            <person name="Pursley I."/>
            <person name="Horton D.L."/>
            <person name="Alikhan N.F."/>
            <person name="Baker D."/>
            <person name="Gharbi K."/>
            <person name="Hall N."/>
            <person name="Watson M."/>
            <person name="Adriaenssens E.M."/>
            <person name="Foster-Nyarko E."/>
            <person name="Jarju S."/>
            <person name="Secka A."/>
            <person name="Antonio M."/>
            <person name="Oren A."/>
            <person name="Chaudhuri R.R."/>
            <person name="La Ragione R."/>
            <person name="Hildebrand F."/>
            <person name="Pallen M.J."/>
        </authorList>
    </citation>
    <scope>NUCLEOTIDE SEQUENCE</scope>
    <source>
        <strain evidence="2">11167</strain>
    </source>
</reference>
<sequence length="182" mass="19463">MRAFAFFADGFEEVEALTVVDGLIRAGIEVVKVSVMETLRVVSSHRVPVECDCLVTEVQGQKADLVFLPGGMPGSTNLAQSWPVNELVVQHAQGELVAAICAAPAVVLGPLGLLEGRRATCFPGCEEYSPSVSFSTEGVVVDGNIVTAKSVAYAWPLAFTLVGLLKGDEARLRLEEAVFWQR</sequence>
<dbReference type="PANTHER" id="PTHR48094">
    <property type="entry name" value="PROTEIN/NUCLEIC ACID DEGLYCASE DJ-1-RELATED"/>
    <property type="match status" value="1"/>
</dbReference>
<dbReference type="AlphaFoldDB" id="A0A9D9E9L4"/>
<comment type="caution">
    <text evidence="2">The sequence shown here is derived from an EMBL/GenBank/DDBJ whole genome shotgun (WGS) entry which is preliminary data.</text>
</comment>
<dbReference type="GO" id="GO:1903189">
    <property type="term" value="P:glyoxal metabolic process"/>
    <property type="evidence" value="ECO:0007669"/>
    <property type="project" value="TreeGrafter"/>
</dbReference>
<dbReference type="EMBL" id="JADIMU010000014">
    <property type="protein sequence ID" value="MBO8442511.1"/>
    <property type="molecule type" value="Genomic_DNA"/>
</dbReference>
<evidence type="ECO:0000313" key="3">
    <source>
        <dbReference type="Proteomes" id="UP000823633"/>
    </source>
</evidence>
<evidence type="ECO:0000259" key="1">
    <source>
        <dbReference type="Pfam" id="PF01965"/>
    </source>
</evidence>
<feature type="domain" description="DJ-1/PfpI" evidence="1">
    <location>
        <begin position="2"/>
        <end position="162"/>
    </location>
</feature>
<organism evidence="2 3">
    <name type="scientific">Candidatus Aphodenecus pullistercoris</name>
    <dbReference type="NCBI Taxonomy" id="2840669"/>
    <lineage>
        <taxon>Bacteria</taxon>
        <taxon>Pseudomonadati</taxon>
        <taxon>Spirochaetota</taxon>
        <taxon>Spirochaetia</taxon>
        <taxon>Spirochaetales</taxon>
        <taxon>Candidatus Aphodenecus</taxon>
    </lineage>
</organism>